<dbReference type="InterPro" id="IPR024466">
    <property type="entry name" value="CHP02679_N"/>
</dbReference>
<keyword evidence="4" id="KW-1185">Reference proteome</keyword>
<dbReference type="InterPro" id="IPR024465">
    <property type="entry name" value="DUF2399"/>
</dbReference>
<dbReference type="Pfam" id="PF09664">
    <property type="entry name" value="DUF2399"/>
    <property type="match status" value="1"/>
</dbReference>
<name>A0A916NXZ2_9BACL</name>
<sequence>MSHQPRKSHPYVRTDTDRMARVRRYFAQPGFEKMLQLVWKRYASLEEAKGHIVLRGANAEECEAVNTFFGRYEQPGADIRISLAQFASELKGSAFPFTIPELHEILVGSPLLTNADLKLLAETEWHALFDNVRSSYGESCAQLAPVVKDWLAGLEAGAAGGYRPLRELWRMSPETAERELGIAVKAWNLLLNGEAARLVGGRAQVAIRIPVLAALASGYPHALDRNQAGGRLFFHALRYAHQEGQALCLADASSLGEVANATTGIDSLVARDIYRRAGVLDDDISSSVHLYLPFGGAMKGPFVMTLRQVEAAAVLPLVHHVYVVENPAVFSTLADVTDKLSFTETTEGHETTGPLLMCTSGPASAAALRLLDRYMEEGRMHGSLYYSGDFDIKGIETGNVLAMRYAECYAPWFFDSDRYQATLKQGDSVFVSFSKEELVRLEKTQAVWDKLLCVAMGAGGYKLFQEQLMDALIQAWLCEVRK</sequence>
<evidence type="ECO:0000313" key="3">
    <source>
        <dbReference type="EMBL" id="CAG7635972.1"/>
    </source>
</evidence>
<organism evidence="3 4">
    <name type="scientific">Paenibacillus solanacearum</name>
    <dbReference type="NCBI Taxonomy" id="2048548"/>
    <lineage>
        <taxon>Bacteria</taxon>
        <taxon>Bacillati</taxon>
        <taxon>Bacillota</taxon>
        <taxon>Bacilli</taxon>
        <taxon>Bacillales</taxon>
        <taxon>Paenibacillaceae</taxon>
        <taxon>Paenibacillus</taxon>
    </lineage>
</organism>
<dbReference type="EMBL" id="CAJVAS010000016">
    <property type="protein sequence ID" value="CAG7635972.1"/>
    <property type="molecule type" value="Genomic_DNA"/>
</dbReference>
<evidence type="ECO:0000259" key="2">
    <source>
        <dbReference type="Pfam" id="PF11796"/>
    </source>
</evidence>
<dbReference type="AlphaFoldDB" id="A0A916NXZ2"/>
<accession>A0A916NXZ2</accession>
<feature type="domain" description="Conserved hypothetical protein CHP02679 N terminus" evidence="2">
    <location>
        <begin position="49"/>
        <end position="291"/>
    </location>
</feature>
<feature type="domain" description="DUF2399" evidence="1">
    <location>
        <begin position="303"/>
        <end position="474"/>
    </location>
</feature>
<evidence type="ECO:0000259" key="1">
    <source>
        <dbReference type="Pfam" id="PF09664"/>
    </source>
</evidence>
<reference evidence="3" key="1">
    <citation type="submission" date="2021-06" db="EMBL/GenBank/DDBJ databases">
        <authorList>
            <person name="Criscuolo A."/>
        </authorList>
    </citation>
    <scope>NUCLEOTIDE SEQUENCE</scope>
    <source>
        <strain evidence="3">CIP111600</strain>
    </source>
</reference>
<proteinExistence type="predicted"/>
<comment type="caution">
    <text evidence="3">The sequence shown here is derived from an EMBL/GenBank/DDBJ whole genome shotgun (WGS) entry which is preliminary data.</text>
</comment>
<evidence type="ECO:0008006" key="5">
    <source>
        <dbReference type="Google" id="ProtNLM"/>
    </source>
</evidence>
<evidence type="ECO:0000313" key="4">
    <source>
        <dbReference type="Proteomes" id="UP000693672"/>
    </source>
</evidence>
<dbReference type="Pfam" id="PF11796">
    <property type="entry name" value="DUF3323"/>
    <property type="match status" value="1"/>
</dbReference>
<protein>
    <recommendedName>
        <fullName evidence="5">DUF2399 domain-containing protein</fullName>
    </recommendedName>
</protein>
<dbReference type="Proteomes" id="UP000693672">
    <property type="component" value="Unassembled WGS sequence"/>
</dbReference>
<gene>
    <name evidence="3" type="ORF">PAESOLCIP111_03725</name>
</gene>